<dbReference type="OrthoDB" id="3538597at2759"/>
<dbReference type="AlphaFoldDB" id="A0A6A6A097"/>
<dbReference type="Proteomes" id="UP000799771">
    <property type="component" value="Unassembled WGS sequence"/>
</dbReference>
<dbReference type="EMBL" id="ML977518">
    <property type="protein sequence ID" value="KAF2124675.1"/>
    <property type="molecule type" value="Genomic_DNA"/>
</dbReference>
<dbReference type="GeneID" id="54412283"/>
<evidence type="ECO:0000313" key="2">
    <source>
        <dbReference type="Proteomes" id="UP000799771"/>
    </source>
</evidence>
<evidence type="ECO:0000313" key="1">
    <source>
        <dbReference type="EMBL" id="KAF2124675.1"/>
    </source>
</evidence>
<accession>A0A6A6A097</accession>
<dbReference type="RefSeq" id="XP_033519068.1">
    <property type="nucleotide sequence ID" value="XM_033671851.1"/>
</dbReference>
<keyword evidence="2" id="KW-1185">Reference proteome</keyword>
<protein>
    <submittedName>
        <fullName evidence="1">Uncharacterized protein</fullName>
    </submittedName>
</protein>
<proteinExistence type="predicted"/>
<name>A0A6A6A097_9PLEO</name>
<organism evidence="1 2">
    <name type="scientific">Dothidotthia symphoricarpi CBS 119687</name>
    <dbReference type="NCBI Taxonomy" id="1392245"/>
    <lineage>
        <taxon>Eukaryota</taxon>
        <taxon>Fungi</taxon>
        <taxon>Dikarya</taxon>
        <taxon>Ascomycota</taxon>
        <taxon>Pezizomycotina</taxon>
        <taxon>Dothideomycetes</taxon>
        <taxon>Pleosporomycetidae</taxon>
        <taxon>Pleosporales</taxon>
        <taxon>Dothidotthiaceae</taxon>
        <taxon>Dothidotthia</taxon>
    </lineage>
</organism>
<reference evidence="1" key="1">
    <citation type="journal article" date="2020" name="Stud. Mycol.">
        <title>101 Dothideomycetes genomes: a test case for predicting lifestyles and emergence of pathogens.</title>
        <authorList>
            <person name="Haridas S."/>
            <person name="Albert R."/>
            <person name="Binder M."/>
            <person name="Bloem J."/>
            <person name="Labutti K."/>
            <person name="Salamov A."/>
            <person name="Andreopoulos B."/>
            <person name="Baker S."/>
            <person name="Barry K."/>
            <person name="Bills G."/>
            <person name="Bluhm B."/>
            <person name="Cannon C."/>
            <person name="Castanera R."/>
            <person name="Culley D."/>
            <person name="Daum C."/>
            <person name="Ezra D."/>
            <person name="Gonzalez J."/>
            <person name="Henrissat B."/>
            <person name="Kuo A."/>
            <person name="Liang C."/>
            <person name="Lipzen A."/>
            <person name="Lutzoni F."/>
            <person name="Magnuson J."/>
            <person name="Mondo S."/>
            <person name="Nolan M."/>
            <person name="Ohm R."/>
            <person name="Pangilinan J."/>
            <person name="Park H.-J."/>
            <person name="Ramirez L."/>
            <person name="Alfaro M."/>
            <person name="Sun H."/>
            <person name="Tritt A."/>
            <person name="Yoshinaga Y."/>
            <person name="Zwiers L.-H."/>
            <person name="Turgeon B."/>
            <person name="Goodwin S."/>
            <person name="Spatafora J."/>
            <person name="Crous P."/>
            <person name="Grigoriev I."/>
        </authorList>
    </citation>
    <scope>NUCLEOTIDE SEQUENCE</scope>
    <source>
        <strain evidence="1">CBS 119687</strain>
    </source>
</reference>
<gene>
    <name evidence="1" type="ORF">P153DRAFT_400764</name>
</gene>
<sequence>MPPKKDQLSKVDLRRKAYEHGIRFEGPTPPKLWPNEHKHHFQAIRSIQFTQYDDYKDNKHVSINRRETFQKRVNYLRRKAKELLDDVNTNEATWRELEHPILERFDKLVICGNCNNELWKSDHEAECLHEENQIKLNSKRHLRRMCFCKNRRVEVRTENSDDENGTIFRFAKDEVITHALGDDLQNFNISMKPDRVIGLRAPSNMPQNYSYFPVTGRGILLPFLIVEAKKGGVVPGFRSIQYQTAFPVRRLLKAQYDLGNRSSSCEPCLVWFFAYQGEQWRLHAGSQEHGKVRIYDLWQGTIQSQDGALQLLLIVDYIWSWARDVYRPTIRELILDSITGIRDLSPASTDRFRHSISLSSVTSPAPTIQDLDQMQIDEGLVATERSIGLAQEDGYQSHQYEDQEVIVLRDARSHTFLQWAVGQNCSPSWTKLGSIRHSDIIHFEFRCYDAQRCDTDIGQSTEVEDDDDDLLLSRTLSSWALPILPEQLNELATLWTVNFAPNPTLDLRGPLQATLFCQTYCDQSTWQIKRVLNCILWRQLTLEPATTANIACLPTYGGENDTLERLGTIDFKSAILHSRNIQGRESVRCALQGVSMVLQPRIDNVGLDWTLFAQTNLPENASETLMGLAARMRLGDIDIHHVTCCGGLSQIDSNSESHLPSILPASGQGTQNGDSMLAIRLSSWPSTCPMFCLFVLSQKGYDSVNILHRLLEEAISAKDWHGDSDYKWRPSDWQILREWREALRTEEWKRATITTTSHDFSA</sequence>